<dbReference type="EMBL" id="QCXX01000004">
    <property type="protein sequence ID" value="PUV23649.1"/>
    <property type="molecule type" value="Genomic_DNA"/>
</dbReference>
<evidence type="ECO:0000256" key="1">
    <source>
        <dbReference type="SAM" id="Phobius"/>
    </source>
</evidence>
<gene>
    <name evidence="2" type="ORF">DCO56_17325</name>
</gene>
<accession>A0A363NS92</accession>
<dbReference type="AlphaFoldDB" id="A0A363NS92"/>
<protein>
    <submittedName>
        <fullName evidence="2">Uncharacterized protein</fullName>
    </submittedName>
</protein>
<organism evidence="2 3">
    <name type="scientific">Sphingobacterium athyrii</name>
    <dbReference type="NCBI Taxonomy" id="2152717"/>
    <lineage>
        <taxon>Bacteria</taxon>
        <taxon>Pseudomonadati</taxon>
        <taxon>Bacteroidota</taxon>
        <taxon>Sphingobacteriia</taxon>
        <taxon>Sphingobacteriales</taxon>
        <taxon>Sphingobacteriaceae</taxon>
        <taxon>Sphingobacterium</taxon>
    </lineage>
</organism>
<feature type="transmembrane region" description="Helical" evidence="1">
    <location>
        <begin position="31"/>
        <end position="52"/>
    </location>
</feature>
<sequence>MNTKTLLAQKIVRTSCLKIKKELIMENHYKLFLRYCLAMIIMVIMGEVINYYFQKKVSEYTLSWFIAAFVWVILGGLILTFVDGRTRTKKSIK</sequence>
<keyword evidence="1" id="KW-1133">Transmembrane helix</keyword>
<proteinExistence type="predicted"/>
<keyword evidence="1" id="KW-0812">Transmembrane</keyword>
<dbReference type="RefSeq" id="WP_108634990.1">
    <property type="nucleotide sequence ID" value="NZ_QCXX01000004.1"/>
</dbReference>
<feature type="transmembrane region" description="Helical" evidence="1">
    <location>
        <begin position="64"/>
        <end position="82"/>
    </location>
</feature>
<evidence type="ECO:0000313" key="2">
    <source>
        <dbReference type="EMBL" id="PUV23649.1"/>
    </source>
</evidence>
<dbReference type="Proteomes" id="UP000250831">
    <property type="component" value="Unassembled WGS sequence"/>
</dbReference>
<evidence type="ECO:0000313" key="3">
    <source>
        <dbReference type="Proteomes" id="UP000250831"/>
    </source>
</evidence>
<name>A0A363NS92_9SPHI</name>
<keyword evidence="3" id="KW-1185">Reference proteome</keyword>
<keyword evidence="1" id="KW-0472">Membrane</keyword>
<reference evidence="2 3" key="1">
    <citation type="submission" date="2018-04" db="EMBL/GenBank/DDBJ databases">
        <title>Sphingobacterium sp. M46 Genome.</title>
        <authorList>
            <person name="Cheng J."/>
            <person name="Li Y."/>
        </authorList>
    </citation>
    <scope>NUCLEOTIDE SEQUENCE [LARGE SCALE GENOMIC DNA]</scope>
    <source>
        <strain evidence="2 3">M46</strain>
    </source>
</reference>
<comment type="caution">
    <text evidence="2">The sequence shown here is derived from an EMBL/GenBank/DDBJ whole genome shotgun (WGS) entry which is preliminary data.</text>
</comment>